<keyword evidence="2" id="KW-1185">Reference proteome</keyword>
<dbReference type="EMBL" id="SELW01000658">
    <property type="protein sequence ID" value="TID14469.1"/>
    <property type="molecule type" value="Genomic_DNA"/>
</dbReference>
<sequence>MRNTIVLSMRQSISLWDKCVGYNGHASADECLGVIGSAVGKWSFEILFWRKVAQQLDSERVDLQIVYIDLGTSDYTNVNVDSKYIELRFDGGKYKYELVMHDDLLNGTSTLILLVSENPFMLEMNENGTLALGPLLMEDNSRFTDKFIVDLESKNTMQSNICHLNIGSECFTYLLDVYQHNFDVYQHNFG</sequence>
<evidence type="ECO:0000313" key="2">
    <source>
        <dbReference type="Proteomes" id="UP000307173"/>
    </source>
</evidence>
<organism evidence="1 2">
    <name type="scientific">Pichia inconspicua</name>
    <dbReference type="NCBI Taxonomy" id="52247"/>
    <lineage>
        <taxon>Eukaryota</taxon>
        <taxon>Fungi</taxon>
        <taxon>Dikarya</taxon>
        <taxon>Ascomycota</taxon>
        <taxon>Saccharomycotina</taxon>
        <taxon>Pichiomycetes</taxon>
        <taxon>Pichiales</taxon>
        <taxon>Pichiaceae</taxon>
        <taxon>Pichia</taxon>
    </lineage>
</organism>
<dbReference type="Proteomes" id="UP000307173">
    <property type="component" value="Unassembled WGS sequence"/>
</dbReference>
<gene>
    <name evidence="1" type="ORF">CANINC_004757</name>
</gene>
<name>A0A4T0WVP9_9ASCO</name>
<comment type="caution">
    <text evidence="1">The sequence shown here is derived from an EMBL/GenBank/DDBJ whole genome shotgun (WGS) entry which is preliminary data.</text>
</comment>
<reference evidence="1 2" key="1">
    <citation type="journal article" date="2019" name="Front. Genet.">
        <title>Whole-Genome Sequencing of the Opportunistic Yeast Pathogen Candida inconspicua Uncovers Its Hybrid Origin.</title>
        <authorList>
            <person name="Mixao V."/>
            <person name="Hansen A.P."/>
            <person name="Saus E."/>
            <person name="Boekhout T."/>
            <person name="Lass-Florl C."/>
            <person name="Gabaldon T."/>
        </authorList>
    </citation>
    <scope>NUCLEOTIDE SEQUENCE [LARGE SCALE GENOMIC DNA]</scope>
    <source>
        <strain evidence="1 2">CBS 180</strain>
    </source>
</reference>
<dbReference type="AlphaFoldDB" id="A0A4T0WVP9"/>
<protein>
    <submittedName>
        <fullName evidence="1">Uncharacterized protein</fullName>
    </submittedName>
</protein>
<proteinExistence type="predicted"/>
<evidence type="ECO:0000313" key="1">
    <source>
        <dbReference type="EMBL" id="TID14469.1"/>
    </source>
</evidence>
<accession>A0A4T0WVP9</accession>